<reference evidence="3 4" key="1">
    <citation type="submission" date="2021-01" db="EMBL/GenBank/DDBJ databases">
        <title>Whole genome shotgun sequence of Asanoa siamensis NBRC 107932.</title>
        <authorList>
            <person name="Komaki H."/>
            <person name="Tamura T."/>
        </authorList>
    </citation>
    <scope>NUCLEOTIDE SEQUENCE [LARGE SCALE GENOMIC DNA]</scope>
    <source>
        <strain evidence="3 4">NBRC 107932</strain>
    </source>
</reference>
<evidence type="ECO:0000313" key="4">
    <source>
        <dbReference type="Proteomes" id="UP000604117"/>
    </source>
</evidence>
<comment type="caution">
    <text evidence="3">The sequence shown here is derived from an EMBL/GenBank/DDBJ whole genome shotgun (WGS) entry which is preliminary data.</text>
</comment>
<dbReference type="RefSeq" id="WP_203710388.1">
    <property type="nucleotide sequence ID" value="NZ_BONE01000002.1"/>
</dbReference>
<dbReference type="InterPro" id="IPR007278">
    <property type="entry name" value="DUF397"/>
</dbReference>
<proteinExistence type="predicted"/>
<sequence>MPDSTGWIMSSRSTGNGGSCVEARRHDDGWIEVRNSKNRSGGLVRFTTEEWDSFLFGAKRGEFDGLLTD</sequence>
<dbReference type="Pfam" id="PF04149">
    <property type="entry name" value="DUF397"/>
    <property type="match status" value="1"/>
</dbReference>
<organism evidence="3 4">
    <name type="scientific">Asanoa siamensis</name>
    <dbReference type="NCBI Taxonomy" id="926357"/>
    <lineage>
        <taxon>Bacteria</taxon>
        <taxon>Bacillati</taxon>
        <taxon>Actinomycetota</taxon>
        <taxon>Actinomycetes</taxon>
        <taxon>Micromonosporales</taxon>
        <taxon>Micromonosporaceae</taxon>
        <taxon>Asanoa</taxon>
    </lineage>
</organism>
<protein>
    <recommendedName>
        <fullName evidence="2">DUF397 domain-containing protein</fullName>
    </recommendedName>
</protein>
<name>A0ABQ4CHW4_9ACTN</name>
<feature type="region of interest" description="Disordered" evidence="1">
    <location>
        <begin position="1"/>
        <end position="21"/>
    </location>
</feature>
<accession>A0ABQ4CHW4</accession>
<gene>
    <name evidence="3" type="ORF">Asi02nite_04140</name>
</gene>
<evidence type="ECO:0000259" key="2">
    <source>
        <dbReference type="Pfam" id="PF04149"/>
    </source>
</evidence>
<feature type="domain" description="DUF397" evidence="2">
    <location>
        <begin position="6"/>
        <end position="59"/>
    </location>
</feature>
<keyword evidence="4" id="KW-1185">Reference proteome</keyword>
<evidence type="ECO:0000256" key="1">
    <source>
        <dbReference type="SAM" id="MobiDB-lite"/>
    </source>
</evidence>
<dbReference type="Proteomes" id="UP000604117">
    <property type="component" value="Unassembled WGS sequence"/>
</dbReference>
<evidence type="ECO:0000313" key="3">
    <source>
        <dbReference type="EMBL" id="GIF70896.1"/>
    </source>
</evidence>
<dbReference type="EMBL" id="BONE01000002">
    <property type="protein sequence ID" value="GIF70896.1"/>
    <property type="molecule type" value="Genomic_DNA"/>
</dbReference>